<dbReference type="EMBL" id="JAGYWB010000006">
    <property type="protein sequence ID" value="KAI0519851.1"/>
    <property type="molecule type" value="Genomic_DNA"/>
</dbReference>
<sequence>MCFGHASGEWAKSENSQTLLGTQQIHLDDDEPSQFTDVGADGSMPIEWSDMQVMKDSTAITNKSLSSSGIGGVIKRKAKTSAIDQNIRECICLIDDSVTKVANAIKSSITSPKQIINMYAELMFELRNIPDFSEEEVDTIYDNLSKNLILILSFFSKHTYLKARWKRKELEN</sequence>
<gene>
    <name evidence="1" type="ORF">KFK09_007312</name>
</gene>
<evidence type="ECO:0000313" key="1">
    <source>
        <dbReference type="EMBL" id="KAI0519851.1"/>
    </source>
</evidence>
<name>A0A8T3BW44_DENNO</name>
<dbReference type="AlphaFoldDB" id="A0A8T3BW44"/>
<protein>
    <submittedName>
        <fullName evidence="1">Uncharacterized protein</fullName>
    </submittedName>
</protein>
<evidence type="ECO:0000313" key="2">
    <source>
        <dbReference type="Proteomes" id="UP000829196"/>
    </source>
</evidence>
<comment type="caution">
    <text evidence="1">The sequence shown here is derived from an EMBL/GenBank/DDBJ whole genome shotgun (WGS) entry which is preliminary data.</text>
</comment>
<reference evidence="1" key="1">
    <citation type="journal article" date="2022" name="Front. Genet.">
        <title>Chromosome-Scale Assembly of the Dendrobium nobile Genome Provides Insights Into the Molecular Mechanism of the Biosynthesis of the Medicinal Active Ingredient of Dendrobium.</title>
        <authorList>
            <person name="Xu Q."/>
            <person name="Niu S.-C."/>
            <person name="Li K.-L."/>
            <person name="Zheng P.-J."/>
            <person name="Zhang X.-J."/>
            <person name="Jia Y."/>
            <person name="Liu Y."/>
            <person name="Niu Y.-X."/>
            <person name="Yu L.-H."/>
            <person name="Chen D.-F."/>
            <person name="Zhang G.-Q."/>
        </authorList>
    </citation>
    <scope>NUCLEOTIDE SEQUENCE</scope>
    <source>
        <tissue evidence="1">Leaf</tissue>
    </source>
</reference>
<accession>A0A8T3BW44</accession>
<keyword evidence="2" id="KW-1185">Reference proteome</keyword>
<dbReference type="Proteomes" id="UP000829196">
    <property type="component" value="Unassembled WGS sequence"/>
</dbReference>
<proteinExistence type="predicted"/>
<organism evidence="1 2">
    <name type="scientific">Dendrobium nobile</name>
    <name type="common">Orchid</name>
    <dbReference type="NCBI Taxonomy" id="94219"/>
    <lineage>
        <taxon>Eukaryota</taxon>
        <taxon>Viridiplantae</taxon>
        <taxon>Streptophyta</taxon>
        <taxon>Embryophyta</taxon>
        <taxon>Tracheophyta</taxon>
        <taxon>Spermatophyta</taxon>
        <taxon>Magnoliopsida</taxon>
        <taxon>Liliopsida</taxon>
        <taxon>Asparagales</taxon>
        <taxon>Orchidaceae</taxon>
        <taxon>Epidendroideae</taxon>
        <taxon>Malaxideae</taxon>
        <taxon>Dendrobiinae</taxon>
        <taxon>Dendrobium</taxon>
    </lineage>
</organism>